<keyword evidence="3" id="KW-1185">Reference proteome</keyword>
<comment type="caution">
    <text evidence="2">The sequence shown here is derived from an EMBL/GenBank/DDBJ whole genome shotgun (WGS) entry which is preliminary data.</text>
</comment>
<organism evidence="2 3">
    <name type="scientific">Acaulospora morrowiae</name>
    <dbReference type="NCBI Taxonomy" id="94023"/>
    <lineage>
        <taxon>Eukaryota</taxon>
        <taxon>Fungi</taxon>
        <taxon>Fungi incertae sedis</taxon>
        <taxon>Mucoromycota</taxon>
        <taxon>Glomeromycotina</taxon>
        <taxon>Glomeromycetes</taxon>
        <taxon>Diversisporales</taxon>
        <taxon>Acaulosporaceae</taxon>
        <taxon>Acaulospora</taxon>
    </lineage>
</organism>
<protein>
    <submittedName>
        <fullName evidence="2">4097_t:CDS:1</fullName>
    </submittedName>
</protein>
<name>A0A9N9IE03_9GLOM</name>
<reference evidence="2" key="1">
    <citation type="submission" date="2021-06" db="EMBL/GenBank/DDBJ databases">
        <authorList>
            <person name="Kallberg Y."/>
            <person name="Tangrot J."/>
            <person name="Rosling A."/>
        </authorList>
    </citation>
    <scope>NUCLEOTIDE SEQUENCE</scope>
    <source>
        <strain evidence="2">CL551</strain>
    </source>
</reference>
<feature type="non-terminal residue" evidence="2">
    <location>
        <position position="308"/>
    </location>
</feature>
<evidence type="ECO:0000313" key="2">
    <source>
        <dbReference type="EMBL" id="CAG8732139.1"/>
    </source>
</evidence>
<evidence type="ECO:0000313" key="3">
    <source>
        <dbReference type="Proteomes" id="UP000789342"/>
    </source>
</evidence>
<feature type="compositionally biased region" description="Basic and acidic residues" evidence="1">
    <location>
        <begin position="173"/>
        <end position="187"/>
    </location>
</feature>
<feature type="compositionally biased region" description="Polar residues" evidence="1">
    <location>
        <begin position="69"/>
        <end position="80"/>
    </location>
</feature>
<sequence>CLDVIAANKEGKRKKKADSLLNRFRKEVKPFMIFVTKDSGMSGWPFAEPQTSVCDTEVPHGHLMPEGHSPSQTLDPSGSQVDRKKAKKWESERLHKQIHIHQPISEVNGNVVAGNVDIKVSLQPSSKKRDWKDVQDDDEDRVKKTRSGRNVPNYRGFFDKSSVQIQENKEKNIQYDGSYEQKPENTSKDTILQFDNDTDDDEIKDDSETEGETNKVITDFLGNIVECSKESKNICSEYTKQYPDGYLSDLRLCSSFLGSIPRSIAVSYLSEMDKITESLIPDGLHQFLVRFFSQNISDDEWQIQVDDL</sequence>
<feature type="region of interest" description="Disordered" evidence="1">
    <location>
        <begin position="124"/>
        <end position="153"/>
    </location>
</feature>
<dbReference type="AlphaFoldDB" id="A0A9N9IE03"/>
<feature type="compositionally biased region" description="Acidic residues" evidence="1">
    <location>
        <begin position="196"/>
        <end position="210"/>
    </location>
</feature>
<accession>A0A9N9IE03</accession>
<dbReference type="OrthoDB" id="2345088at2759"/>
<dbReference type="EMBL" id="CAJVPV010026656">
    <property type="protein sequence ID" value="CAG8732139.1"/>
    <property type="molecule type" value="Genomic_DNA"/>
</dbReference>
<proteinExistence type="predicted"/>
<gene>
    <name evidence="2" type="ORF">AMORRO_LOCUS14104</name>
</gene>
<feature type="region of interest" description="Disordered" evidence="1">
    <location>
        <begin position="60"/>
        <end position="82"/>
    </location>
</feature>
<dbReference type="Proteomes" id="UP000789342">
    <property type="component" value="Unassembled WGS sequence"/>
</dbReference>
<evidence type="ECO:0000256" key="1">
    <source>
        <dbReference type="SAM" id="MobiDB-lite"/>
    </source>
</evidence>
<feature type="region of interest" description="Disordered" evidence="1">
    <location>
        <begin position="173"/>
        <end position="210"/>
    </location>
</feature>